<proteinExistence type="predicted"/>
<protein>
    <recommendedName>
        <fullName evidence="4">MHD domain-containing protein</fullName>
    </recommendedName>
</protein>
<name>A0ABD3MMU5_9STRA</name>
<feature type="compositionally biased region" description="Low complexity" evidence="1">
    <location>
        <begin position="36"/>
        <end position="52"/>
    </location>
</feature>
<dbReference type="EMBL" id="JALLBG020000096">
    <property type="protein sequence ID" value="KAL3765355.1"/>
    <property type="molecule type" value="Genomic_DNA"/>
</dbReference>
<dbReference type="AlphaFoldDB" id="A0ABD3MMU5"/>
<sequence length="426" mass="46811">MTTEAFDPFANDEDIDDDNVFQLNTTMQMSNRNHRNSNPTRRTSPPTQTSQSINGNGVNHITDEVMKEFNYAFPSMSLNGNDDDGDDHAFGFTSHFFPKEYTSTTTTAATTADVNTNNTSSPAATTTPLTLVIAEEMSVIHKSSSNQCSVTVRGIISLEGGTTSNYSGDISIRDPHRQLLNGIAISNNNEGSNRNNVSTRIDAFDPNSFRLNYTSENNIKSNSVEDDHPILEYTCGESVRPVPMLITTTIQELINGANHQHHHQMLFTLRVNPRNTHSLLNAVVLVHVPLHIDGARAQVSSVGRSIGRGNIDSTQWNEMTRILSWKLGELYSGAVCEFEAIFPPMESTTTASGGGDEVEPILAQGEDGKTSYAMFPVLLRYECEGSLLSDVDLECSGWMRGSNGSGSNNAPPPIVKRKFRVYHREV</sequence>
<evidence type="ECO:0000313" key="3">
    <source>
        <dbReference type="Proteomes" id="UP001530293"/>
    </source>
</evidence>
<gene>
    <name evidence="2" type="ORF">ACHAWU_002273</name>
</gene>
<accession>A0ABD3MMU5</accession>
<organism evidence="2 3">
    <name type="scientific">Discostella pseudostelligera</name>
    <dbReference type="NCBI Taxonomy" id="259834"/>
    <lineage>
        <taxon>Eukaryota</taxon>
        <taxon>Sar</taxon>
        <taxon>Stramenopiles</taxon>
        <taxon>Ochrophyta</taxon>
        <taxon>Bacillariophyta</taxon>
        <taxon>Coscinodiscophyceae</taxon>
        <taxon>Thalassiosirophycidae</taxon>
        <taxon>Stephanodiscales</taxon>
        <taxon>Stephanodiscaceae</taxon>
        <taxon>Discostella</taxon>
    </lineage>
</organism>
<keyword evidence="3" id="KW-1185">Reference proteome</keyword>
<comment type="caution">
    <text evidence="2">The sequence shown here is derived from an EMBL/GenBank/DDBJ whole genome shotgun (WGS) entry which is preliminary data.</text>
</comment>
<dbReference type="Proteomes" id="UP001530293">
    <property type="component" value="Unassembled WGS sequence"/>
</dbReference>
<feature type="region of interest" description="Disordered" evidence="1">
    <location>
        <begin position="28"/>
        <end position="57"/>
    </location>
</feature>
<evidence type="ECO:0000313" key="2">
    <source>
        <dbReference type="EMBL" id="KAL3765355.1"/>
    </source>
</evidence>
<evidence type="ECO:0000256" key="1">
    <source>
        <dbReference type="SAM" id="MobiDB-lite"/>
    </source>
</evidence>
<evidence type="ECO:0008006" key="4">
    <source>
        <dbReference type="Google" id="ProtNLM"/>
    </source>
</evidence>
<reference evidence="2 3" key="1">
    <citation type="submission" date="2024-10" db="EMBL/GenBank/DDBJ databases">
        <title>Updated reference genomes for cyclostephanoid diatoms.</title>
        <authorList>
            <person name="Roberts W.R."/>
            <person name="Alverson A.J."/>
        </authorList>
    </citation>
    <scope>NUCLEOTIDE SEQUENCE [LARGE SCALE GENOMIC DNA]</scope>
    <source>
        <strain evidence="2 3">AJA232-27</strain>
    </source>
</reference>